<reference evidence="1 2" key="1">
    <citation type="submission" date="2019-08" db="EMBL/GenBank/DDBJ databases">
        <title>In-depth cultivation of the pig gut microbiome towards novel bacterial diversity and tailored functional studies.</title>
        <authorList>
            <person name="Wylensek D."/>
            <person name="Hitch T.C.A."/>
            <person name="Clavel T."/>
        </authorList>
    </citation>
    <scope>NUCLEOTIDE SEQUENCE [LARGE SCALE GENOMIC DNA]</scope>
    <source>
        <strain evidence="1 2">Oil-RF-744-WCA-WT-10</strain>
    </source>
</reference>
<organism evidence="1 2">
    <name type="scientific">Sodaliphilus pleomorphus</name>
    <dbReference type="NCBI Taxonomy" id="2606626"/>
    <lineage>
        <taxon>Bacteria</taxon>
        <taxon>Pseudomonadati</taxon>
        <taxon>Bacteroidota</taxon>
        <taxon>Bacteroidia</taxon>
        <taxon>Bacteroidales</taxon>
        <taxon>Muribaculaceae</taxon>
        <taxon>Sodaliphilus</taxon>
    </lineage>
</organism>
<comment type="caution">
    <text evidence="1">The sequence shown here is derived from an EMBL/GenBank/DDBJ whole genome shotgun (WGS) entry which is preliminary data.</text>
</comment>
<sequence length="444" mass="51556">MKRAFTYCLIILLTLPALQGKGRSQYLWPDSQARPSVVVPDLDSNTGLDTVNVQPSMLFMPLIFDHQQDVSQWAGSVATPRMQASHDEKKQDLNVDHAWLDKALSARKRAVALRYRAMTSHPQLVPYNERTLPEPPKEYIVTPDPSRNKLVIKPTVVEPSTVDEAFIERRELKRRNWLHTVYTSLHFTQAYISDNWYQGGENNVNVLGSLQWDINLNQTLHPKYLFENTVSYKLGIMTAHNDSLRNYAINEDNFQLNSKFGYKAVKNFYYSATLQFKTQFLNNYKSNTRSMKASFLSPGELNVGLGMTYNYKDKESITMLSLSVAPLSYNMKMCRNIDDLDPTTFGIDAGHHTKHSFGSNLEGKLTWKIKANITWTSRLYAFTNYEYVQGDWENTFDFSITRHLNTQIYTHLRYDKSHTFDPDWKYWQFKEILSFGLTYRFATN</sequence>
<dbReference type="AlphaFoldDB" id="A0A6L5XG72"/>
<dbReference type="Pfam" id="PF11276">
    <property type="entry name" value="DUF3078"/>
    <property type="match status" value="1"/>
</dbReference>
<evidence type="ECO:0000313" key="2">
    <source>
        <dbReference type="Proteomes" id="UP000483362"/>
    </source>
</evidence>
<dbReference type="InterPro" id="IPR021428">
    <property type="entry name" value="DUF3078"/>
</dbReference>
<name>A0A6L5XG72_9BACT</name>
<protein>
    <submittedName>
        <fullName evidence="1">DUF3078 domain-containing protein</fullName>
    </submittedName>
</protein>
<dbReference type="Proteomes" id="UP000483362">
    <property type="component" value="Unassembled WGS sequence"/>
</dbReference>
<dbReference type="RefSeq" id="WP_154328418.1">
    <property type="nucleotide sequence ID" value="NZ_CP045696.1"/>
</dbReference>
<evidence type="ECO:0000313" key="1">
    <source>
        <dbReference type="EMBL" id="MSS18507.1"/>
    </source>
</evidence>
<keyword evidence="2" id="KW-1185">Reference proteome</keyword>
<proteinExistence type="predicted"/>
<gene>
    <name evidence="1" type="ORF">FYJ29_12180</name>
</gene>
<dbReference type="EMBL" id="VULT01000023">
    <property type="protein sequence ID" value="MSS18507.1"/>
    <property type="molecule type" value="Genomic_DNA"/>
</dbReference>
<accession>A0A6L5XG72</accession>